<dbReference type="Gene3D" id="1.10.510.10">
    <property type="entry name" value="Transferase(Phosphotransferase) domain 1"/>
    <property type="match status" value="1"/>
</dbReference>
<dbReference type="RefSeq" id="WP_158521116.1">
    <property type="nucleotide sequence ID" value="NZ_CP017641.1"/>
</dbReference>
<dbReference type="InterPro" id="IPR011009">
    <property type="entry name" value="Kinase-like_dom_sf"/>
</dbReference>
<dbReference type="Gene3D" id="3.30.530.20">
    <property type="match status" value="1"/>
</dbReference>
<dbReference type="KEGG" id="fmr:Fuma_04922"/>
<comment type="subcellular location">
    <subcellularLocation>
        <location evidence="1">Membrane</location>
        <topology evidence="1">Single-pass membrane protein</topology>
    </subcellularLocation>
</comment>
<organism evidence="9 10">
    <name type="scientific">Fuerstiella marisgermanici</name>
    <dbReference type="NCBI Taxonomy" id="1891926"/>
    <lineage>
        <taxon>Bacteria</taxon>
        <taxon>Pseudomonadati</taxon>
        <taxon>Planctomycetota</taxon>
        <taxon>Planctomycetia</taxon>
        <taxon>Planctomycetales</taxon>
        <taxon>Planctomycetaceae</taxon>
        <taxon>Fuerstiella</taxon>
    </lineage>
</organism>
<dbReference type="SUPFAM" id="SSF55073">
    <property type="entry name" value="Nucleotide cyclase"/>
    <property type="match status" value="1"/>
</dbReference>
<dbReference type="AlphaFoldDB" id="A0A1P8WMG8"/>
<dbReference type="PROSITE" id="PS50011">
    <property type="entry name" value="PROTEIN_KINASE_DOM"/>
    <property type="match status" value="1"/>
</dbReference>
<name>A0A1P8WMG8_9PLAN</name>
<dbReference type="SMART" id="SM00220">
    <property type="entry name" value="S_TKc"/>
    <property type="match status" value="1"/>
</dbReference>
<dbReference type="PROSITE" id="PS00108">
    <property type="entry name" value="PROTEIN_KINASE_ST"/>
    <property type="match status" value="1"/>
</dbReference>
<dbReference type="InterPro" id="IPR000719">
    <property type="entry name" value="Prot_kinase_dom"/>
</dbReference>
<dbReference type="STRING" id="1891926.Fuma_04922"/>
<dbReference type="PANTHER" id="PTHR43289:SF6">
    <property type="entry name" value="SERINE_THREONINE-PROTEIN KINASE NEKL-3"/>
    <property type="match status" value="1"/>
</dbReference>
<dbReference type="GO" id="GO:0004674">
    <property type="term" value="F:protein serine/threonine kinase activity"/>
    <property type="evidence" value="ECO:0007669"/>
    <property type="project" value="UniProtKB-EC"/>
</dbReference>
<feature type="region of interest" description="Disordered" evidence="7">
    <location>
        <begin position="1"/>
        <end position="26"/>
    </location>
</feature>
<feature type="domain" description="Protein kinase" evidence="8">
    <location>
        <begin position="55"/>
        <end position="343"/>
    </location>
</feature>
<dbReference type="OrthoDB" id="6111975at2"/>
<evidence type="ECO:0000256" key="5">
    <source>
        <dbReference type="ARBA" id="ARBA00022840"/>
    </source>
</evidence>
<proteinExistence type="predicted"/>
<keyword evidence="5 6" id="KW-0067">ATP-binding</keyword>
<evidence type="ECO:0000256" key="7">
    <source>
        <dbReference type="SAM" id="MobiDB-lite"/>
    </source>
</evidence>
<dbReference type="InterPro" id="IPR045983">
    <property type="entry name" value="GUC-dom-containing_N"/>
</dbReference>
<dbReference type="GO" id="GO:0016020">
    <property type="term" value="C:membrane"/>
    <property type="evidence" value="ECO:0007669"/>
    <property type="project" value="UniProtKB-SubCell"/>
</dbReference>
<dbReference type="PROSITE" id="PS00107">
    <property type="entry name" value="PROTEIN_KINASE_ATP"/>
    <property type="match status" value="1"/>
</dbReference>
<feature type="compositionally biased region" description="Polar residues" evidence="7">
    <location>
        <begin position="1"/>
        <end position="10"/>
    </location>
</feature>
<protein>
    <submittedName>
        <fullName evidence="9">Serine/threonine-protein kinase PknB</fullName>
        <ecNumber evidence="9">2.7.11.1</ecNumber>
    </submittedName>
</protein>
<keyword evidence="3 6" id="KW-0547">Nucleotide-binding</keyword>
<gene>
    <name evidence="9" type="primary">pknB_21</name>
    <name evidence="9" type="ORF">Fuma_04922</name>
</gene>
<evidence type="ECO:0000256" key="6">
    <source>
        <dbReference type="PROSITE-ProRule" id="PRU10141"/>
    </source>
</evidence>
<dbReference type="SUPFAM" id="SSF55961">
    <property type="entry name" value="Bet v1-like"/>
    <property type="match status" value="1"/>
</dbReference>
<reference evidence="9 10" key="1">
    <citation type="journal article" date="2016" name="Front. Microbiol.">
        <title>Fuerstia marisgermanicae gen. nov., sp. nov., an Unusual Member of the Phylum Planctomycetes from the German Wadden Sea.</title>
        <authorList>
            <person name="Kohn T."/>
            <person name="Heuer A."/>
            <person name="Jogler M."/>
            <person name="Vollmers J."/>
            <person name="Boedeker C."/>
            <person name="Bunk B."/>
            <person name="Rast P."/>
            <person name="Borchert D."/>
            <person name="Glockner I."/>
            <person name="Freese H.M."/>
            <person name="Klenk H.P."/>
            <person name="Overmann J."/>
            <person name="Kaster A.K."/>
            <person name="Rohde M."/>
            <person name="Wiegand S."/>
            <person name="Jogler C."/>
        </authorList>
    </citation>
    <scope>NUCLEOTIDE SEQUENCE [LARGE SCALE GENOMIC DNA]</scope>
    <source>
        <strain evidence="9 10">NH11</strain>
    </source>
</reference>
<evidence type="ECO:0000313" key="10">
    <source>
        <dbReference type="Proteomes" id="UP000187735"/>
    </source>
</evidence>
<keyword evidence="10" id="KW-1185">Reference proteome</keyword>
<evidence type="ECO:0000259" key="8">
    <source>
        <dbReference type="PROSITE" id="PS50011"/>
    </source>
</evidence>
<evidence type="ECO:0000313" key="9">
    <source>
        <dbReference type="EMBL" id="APZ95266.1"/>
    </source>
</evidence>
<dbReference type="PANTHER" id="PTHR43289">
    <property type="entry name" value="MITOGEN-ACTIVATED PROTEIN KINASE KINASE KINASE 20-RELATED"/>
    <property type="match status" value="1"/>
</dbReference>
<keyword evidence="2 9" id="KW-0808">Transferase</keyword>
<dbReference type="InterPro" id="IPR029787">
    <property type="entry name" value="Nucleotide_cyclase"/>
</dbReference>
<evidence type="ECO:0000256" key="4">
    <source>
        <dbReference type="ARBA" id="ARBA00022777"/>
    </source>
</evidence>
<dbReference type="Pfam" id="PF00069">
    <property type="entry name" value="Pkinase"/>
    <property type="match status" value="1"/>
</dbReference>
<feature type="binding site" evidence="6">
    <location>
        <position position="84"/>
    </location>
    <ligand>
        <name>ATP</name>
        <dbReference type="ChEBI" id="CHEBI:30616"/>
    </ligand>
</feature>
<dbReference type="Gene3D" id="3.30.70.1230">
    <property type="entry name" value="Nucleotide cyclase"/>
    <property type="match status" value="1"/>
</dbReference>
<dbReference type="InterPro" id="IPR008271">
    <property type="entry name" value="Ser/Thr_kinase_AS"/>
</dbReference>
<sequence>MKSSSPSADTDSFDMTPPFHDTGGVPEAAGVQRLRDMLEGSRADDLLSGRMLQQYQLLERLGAGAMGSVYKSRNTETGELVAVKVLDASFARQHDAILRFEKEARLLAEANSPFITRLRDVRIDGDWPFLVAELVTGQSVAALLKKRKRLTEKTALNIAADVAQALVDISELKIIHRDIKPDNILLGGNENSADSASDDQFVVKLTDFGLARHTQQTQSMALTRANTMLGTPLYMSPEQFSNRDQLDVRSDVYSLGATLFAMLTGRPPFPSDDMLKLAELHRHEVPPDTRSLHSDISEGISQVVARCLQKRPDLRYPSAAELLADLQRLQRGEATSIVVHPALPSGDSDQRQTFRFEWKLASSPAELWPFVSNTERLNRAIGLPAVRYTTTIGPNGESQRFANVRIAGMAMRWREHAFEWIEQRRMGVLREFERGPLKWFSSVVEFFPTVDGRTRLVHSLEVEGRGWFGRQFARYKMGVETRRSLTRVYQRIDATLSDTRGADATRDAFEAESAISRQQQSRLKELTAQLQSQNVDRETLRLITEFVRIAPAQEVGHIRPLELARRLNQPFDQTMAVLLRGAKSGLLELTWDVICPACRVAAQTYDIMRMVRDHDFCEACNTDFDVDLLNGVELIFRAHPQVRSSDTGKYCIGSPAHSPHVVAQIKLEPGETLDVGLSLAAGIYCIRGPQLAQSLTFTVRNSGVAIESRILSGTQHRREDDTVACVIKQRNPGDDAPDTTVLTDARHLSLRLKQDADWQQQVVLPAGGQRLTLNNDFDRDVVVRVERSDPPGNTFSANAAFGLPLFRELFPGQSLDQTQLASVTTVSLLQTSARPSGELLSTNDDAIAERMFEAHLRQLSEYCTRHNGTWIKISGHGALMAFINTDDALRCAQTLHDMVTEFNATPAWDVYCAVNAGVMNVSLIHGHLDYLGPAVDLLSQLLQAARPGETAVGSDIDLRFWNSEAVDGRSEFRPICDGRGVAVKC</sequence>
<accession>A0A1P8WMG8</accession>
<dbReference type="SUPFAM" id="SSF56112">
    <property type="entry name" value="Protein kinase-like (PK-like)"/>
    <property type="match status" value="1"/>
</dbReference>
<dbReference type="InterPro" id="IPR023393">
    <property type="entry name" value="START-like_dom_sf"/>
</dbReference>
<keyword evidence="4 9" id="KW-0418">Kinase</keyword>
<dbReference type="CDD" id="cd14014">
    <property type="entry name" value="STKc_PknB_like"/>
    <property type="match status" value="1"/>
</dbReference>
<dbReference type="InterPro" id="IPR017441">
    <property type="entry name" value="Protein_kinase_ATP_BS"/>
</dbReference>
<evidence type="ECO:0000256" key="3">
    <source>
        <dbReference type="ARBA" id="ARBA00022741"/>
    </source>
</evidence>
<dbReference type="Pfam" id="PF19363">
    <property type="entry name" value="DUF5939"/>
    <property type="match status" value="1"/>
</dbReference>
<dbReference type="EC" id="2.7.11.1" evidence="9"/>
<dbReference type="GO" id="GO:0005524">
    <property type="term" value="F:ATP binding"/>
    <property type="evidence" value="ECO:0007669"/>
    <property type="project" value="UniProtKB-UniRule"/>
</dbReference>
<evidence type="ECO:0000256" key="1">
    <source>
        <dbReference type="ARBA" id="ARBA00004167"/>
    </source>
</evidence>
<evidence type="ECO:0000256" key="2">
    <source>
        <dbReference type="ARBA" id="ARBA00022679"/>
    </source>
</evidence>
<dbReference type="Gene3D" id="3.30.200.20">
    <property type="entry name" value="Phosphorylase Kinase, domain 1"/>
    <property type="match status" value="1"/>
</dbReference>
<dbReference type="EMBL" id="CP017641">
    <property type="protein sequence ID" value="APZ95266.1"/>
    <property type="molecule type" value="Genomic_DNA"/>
</dbReference>
<dbReference type="Proteomes" id="UP000187735">
    <property type="component" value="Chromosome"/>
</dbReference>